<dbReference type="InterPro" id="IPR036875">
    <property type="entry name" value="Znf_CCHC_sf"/>
</dbReference>
<evidence type="ECO:0000256" key="1">
    <source>
        <dbReference type="PROSITE-ProRule" id="PRU00047"/>
    </source>
</evidence>
<dbReference type="AlphaFoldDB" id="A0AAV4AXF0"/>
<feature type="domain" description="CCHC-type" evidence="3">
    <location>
        <begin position="299"/>
        <end position="314"/>
    </location>
</feature>
<protein>
    <submittedName>
        <fullName evidence="4">Zinc finger protein</fullName>
    </submittedName>
</protein>
<dbReference type="InterPro" id="IPR001878">
    <property type="entry name" value="Znf_CCHC"/>
</dbReference>
<dbReference type="PANTHER" id="PTHR46888:SF1">
    <property type="entry name" value="RIBONUCLEASE H"/>
    <property type="match status" value="1"/>
</dbReference>
<organism evidence="4 5">
    <name type="scientific">Plakobranchus ocellatus</name>
    <dbReference type="NCBI Taxonomy" id="259542"/>
    <lineage>
        <taxon>Eukaryota</taxon>
        <taxon>Metazoa</taxon>
        <taxon>Spiralia</taxon>
        <taxon>Lophotrochozoa</taxon>
        <taxon>Mollusca</taxon>
        <taxon>Gastropoda</taxon>
        <taxon>Heterobranchia</taxon>
        <taxon>Euthyneura</taxon>
        <taxon>Panpulmonata</taxon>
        <taxon>Sacoglossa</taxon>
        <taxon>Placobranchoidea</taxon>
        <taxon>Plakobranchidae</taxon>
        <taxon>Plakobranchus</taxon>
    </lineage>
</organism>
<gene>
    <name evidence="4" type="ORF">PoB_003771100</name>
</gene>
<dbReference type="Proteomes" id="UP000735302">
    <property type="component" value="Unassembled WGS sequence"/>
</dbReference>
<dbReference type="Gene3D" id="4.10.60.10">
    <property type="entry name" value="Zinc finger, CCHC-type"/>
    <property type="match status" value="1"/>
</dbReference>
<keyword evidence="1" id="KW-0862">Zinc</keyword>
<dbReference type="InterPro" id="IPR038269">
    <property type="entry name" value="SCAN_sf"/>
</dbReference>
<feature type="non-terminal residue" evidence="4">
    <location>
        <position position="505"/>
    </location>
</feature>
<accession>A0AAV4AXF0</accession>
<feature type="non-terminal residue" evidence="4">
    <location>
        <position position="1"/>
    </location>
</feature>
<dbReference type="SUPFAM" id="SSF57756">
    <property type="entry name" value="Retrovirus zinc finger-like domains"/>
    <property type="match status" value="1"/>
</dbReference>
<keyword evidence="1" id="KW-0863">Zinc-finger</keyword>
<dbReference type="GO" id="GO:0003676">
    <property type="term" value="F:nucleic acid binding"/>
    <property type="evidence" value="ECO:0007669"/>
    <property type="project" value="InterPro"/>
</dbReference>
<dbReference type="EMBL" id="BLXT01004230">
    <property type="protein sequence ID" value="GFO11206.1"/>
    <property type="molecule type" value="Genomic_DNA"/>
</dbReference>
<feature type="compositionally biased region" description="Low complexity" evidence="2">
    <location>
        <begin position="233"/>
        <end position="249"/>
    </location>
</feature>
<comment type="caution">
    <text evidence="4">The sequence shown here is derived from an EMBL/GenBank/DDBJ whole genome shotgun (WGS) entry which is preliminary data.</text>
</comment>
<proteinExistence type="predicted"/>
<feature type="compositionally biased region" description="Basic and acidic residues" evidence="2">
    <location>
        <begin position="1"/>
        <end position="13"/>
    </location>
</feature>
<feature type="region of interest" description="Disordered" evidence="2">
    <location>
        <begin position="1"/>
        <end position="31"/>
    </location>
</feature>
<feature type="region of interest" description="Disordered" evidence="2">
    <location>
        <begin position="211"/>
        <end position="275"/>
    </location>
</feature>
<sequence>NKKIELSSKHHVDGAGPRQSYATHRPKIPPLNDPSQVDLYLERFERHATAFGWHETEWASCLSNLLQDEALSIFLSLSPAEDADYQAVKRVLLRRFGCDRNGFRSRFLSVKPQDAEDFGTFINRAKRYFDRWVELSGVTTLEGLSYLVCSEIALQACVEDFVAYFKDRSPSDMVSLKTVASAYIDARPNKSFRKKHSVSFSAKSEPYRPSIRVVDKGNNRSNWLRSQRGVSRSNYSSQGPRSPSSQGYSGAVKRGTSCSPSRDRNKSNFNSTNVGKGQHFGFSSSSGSGLAASRSDVTCYQCDGKGHVRHECPSRPKEANSAYSAPKLPSHCCAAKMGCDLRGRLKIESCKVFDRVSTLLRDSGCNTVGVCKSLVPPDCYTGRSMLVNTFCCKNKLFPTCIINIQTPYFSGDVEACLLDHPIADVILGNINGLSSESPLSFDSDSSAVFPDSSFACVVTRAQASKASVGNELPISDTPTHFDVLARFSDLPVRQGEDPSLAPWFK</sequence>
<dbReference type="GO" id="GO:0008270">
    <property type="term" value="F:zinc ion binding"/>
    <property type="evidence" value="ECO:0007669"/>
    <property type="project" value="UniProtKB-KW"/>
</dbReference>
<evidence type="ECO:0000256" key="2">
    <source>
        <dbReference type="SAM" id="MobiDB-lite"/>
    </source>
</evidence>
<reference evidence="4 5" key="1">
    <citation type="journal article" date="2021" name="Elife">
        <title>Chloroplast acquisition without the gene transfer in kleptoplastic sea slugs, Plakobranchus ocellatus.</title>
        <authorList>
            <person name="Maeda T."/>
            <person name="Takahashi S."/>
            <person name="Yoshida T."/>
            <person name="Shimamura S."/>
            <person name="Takaki Y."/>
            <person name="Nagai Y."/>
            <person name="Toyoda A."/>
            <person name="Suzuki Y."/>
            <person name="Arimoto A."/>
            <person name="Ishii H."/>
            <person name="Satoh N."/>
            <person name="Nishiyama T."/>
            <person name="Hasebe M."/>
            <person name="Maruyama T."/>
            <person name="Minagawa J."/>
            <person name="Obokata J."/>
            <person name="Shigenobu S."/>
        </authorList>
    </citation>
    <scope>NUCLEOTIDE SEQUENCE [LARGE SCALE GENOMIC DNA]</scope>
</reference>
<dbReference type="PANTHER" id="PTHR46888">
    <property type="entry name" value="ZINC KNUCKLE DOMAINCONTAINING PROTEIN-RELATED"/>
    <property type="match status" value="1"/>
</dbReference>
<name>A0AAV4AXF0_9GAST</name>
<evidence type="ECO:0000313" key="4">
    <source>
        <dbReference type="EMBL" id="GFO11206.1"/>
    </source>
</evidence>
<evidence type="ECO:0000259" key="3">
    <source>
        <dbReference type="PROSITE" id="PS50158"/>
    </source>
</evidence>
<feature type="compositionally biased region" description="Polar residues" evidence="2">
    <location>
        <begin position="219"/>
        <end position="232"/>
    </location>
</feature>
<keyword evidence="5" id="KW-1185">Reference proteome</keyword>
<dbReference type="PROSITE" id="PS50158">
    <property type="entry name" value="ZF_CCHC"/>
    <property type="match status" value="1"/>
</dbReference>
<dbReference type="Gene3D" id="1.10.4020.10">
    <property type="entry name" value="DNA breaking-rejoining enzymes"/>
    <property type="match status" value="1"/>
</dbReference>
<keyword evidence="1" id="KW-0479">Metal-binding</keyword>
<evidence type="ECO:0000313" key="5">
    <source>
        <dbReference type="Proteomes" id="UP000735302"/>
    </source>
</evidence>